<keyword evidence="3" id="KW-1185">Reference proteome</keyword>
<evidence type="ECO:0000256" key="1">
    <source>
        <dbReference type="SAM" id="MobiDB-lite"/>
    </source>
</evidence>
<dbReference type="EMBL" id="AP012603">
    <property type="protein sequence ID" value="BAM87773.1"/>
    <property type="molecule type" value="Genomic_DNA"/>
</dbReference>
<organism evidence="2 3">
    <name type="scientific">Bradyrhizobium oligotrophicum S58</name>
    <dbReference type="NCBI Taxonomy" id="1245469"/>
    <lineage>
        <taxon>Bacteria</taxon>
        <taxon>Pseudomonadati</taxon>
        <taxon>Pseudomonadota</taxon>
        <taxon>Alphaproteobacteria</taxon>
        <taxon>Hyphomicrobiales</taxon>
        <taxon>Nitrobacteraceae</taxon>
        <taxon>Bradyrhizobium</taxon>
    </lineage>
</organism>
<gene>
    <name evidence="2" type="ORF">S58_17660</name>
</gene>
<accession>M4Z365</accession>
<keyword evidence="2" id="KW-0067">ATP-binding</keyword>
<dbReference type="GO" id="GO:0005524">
    <property type="term" value="F:ATP binding"/>
    <property type="evidence" value="ECO:0007669"/>
    <property type="project" value="UniProtKB-KW"/>
</dbReference>
<feature type="region of interest" description="Disordered" evidence="1">
    <location>
        <begin position="40"/>
        <end position="87"/>
    </location>
</feature>
<dbReference type="HOGENOM" id="CLU_2477242_0_0_5"/>
<dbReference type="KEGG" id="aol:S58_17660"/>
<dbReference type="Proteomes" id="UP000011841">
    <property type="component" value="Chromosome"/>
</dbReference>
<dbReference type="AlphaFoldDB" id="M4Z365"/>
<dbReference type="STRING" id="1245469.S58_17660"/>
<evidence type="ECO:0000313" key="2">
    <source>
        <dbReference type="EMBL" id="BAM87773.1"/>
    </source>
</evidence>
<evidence type="ECO:0000313" key="3">
    <source>
        <dbReference type="Proteomes" id="UP000011841"/>
    </source>
</evidence>
<protein>
    <submittedName>
        <fullName evidence="2">Branched-chain amino acid transport system ATP-binding protein</fullName>
    </submittedName>
</protein>
<sequence length="87" mass="8997">MPTAVVRKKDGGHAALCPPYEFGPVVGAHTRCRAIAALPPPLWGRAGEGGTKERLPLWTPTPDPSPQGGGERTVAAAAASLSKPRAY</sequence>
<proteinExistence type="predicted"/>
<reference evidence="2 3" key="1">
    <citation type="journal article" date="2013" name="Appl. Environ. Microbiol.">
        <title>Genome analysis suggests that the soil oligotrophic bacterium Agromonas oligotrophica (Bradyrhizobium oligotrophicum) is a nitrogen-fixing symbiont of Aeschynomene indica.</title>
        <authorList>
            <person name="Okubo T."/>
            <person name="Fukushima S."/>
            <person name="Itakura M."/>
            <person name="Oshima K."/>
            <person name="Longtonglang A."/>
            <person name="Teaumroong N."/>
            <person name="Mitsui H."/>
            <person name="Hattori M."/>
            <person name="Hattori R."/>
            <person name="Hattori T."/>
            <person name="Minamisawa K."/>
        </authorList>
    </citation>
    <scope>NUCLEOTIDE SEQUENCE [LARGE SCALE GENOMIC DNA]</scope>
    <source>
        <strain evidence="2 3">S58</strain>
    </source>
</reference>
<keyword evidence="2" id="KW-0547">Nucleotide-binding</keyword>
<name>M4Z365_9BRAD</name>